<dbReference type="OrthoDB" id="6431331at2759"/>
<dbReference type="EMBL" id="BKCP01008737">
    <property type="protein sequence ID" value="GER49637.1"/>
    <property type="molecule type" value="Genomic_DNA"/>
</dbReference>
<dbReference type="PANTHER" id="PTHR43139:SF61">
    <property type="entry name" value="ALPHA_BETA-HYDROLASES SUPERFAMILY PROTEIN"/>
    <property type="match status" value="1"/>
</dbReference>
<name>A0A5A7QZ05_STRAF</name>
<dbReference type="InterPro" id="IPR029058">
    <property type="entry name" value="AB_hydrolase_fold"/>
</dbReference>
<reference evidence="2" key="1">
    <citation type="journal article" date="2019" name="Curr. Biol.">
        <title>Genome Sequence of Striga asiatica Provides Insight into the Evolution of Plant Parasitism.</title>
        <authorList>
            <person name="Yoshida S."/>
            <person name="Kim S."/>
            <person name="Wafula E.K."/>
            <person name="Tanskanen J."/>
            <person name="Kim Y.M."/>
            <person name="Honaas L."/>
            <person name="Yang Z."/>
            <person name="Spallek T."/>
            <person name="Conn C.E."/>
            <person name="Ichihashi Y."/>
            <person name="Cheong K."/>
            <person name="Cui S."/>
            <person name="Der J.P."/>
            <person name="Gundlach H."/>
            <person name="Jiao Y."/>
            <person name="Hori C."/>
            <person name="Ishida J.K."/>
            <person name="Kasahara H."/>
            <person name="Kiba T."/>
            <person name="Kim M.S."/>
            <person name="Koo N."/>
            <person name="Laohavisit A."/>
            <person name="Lee Y.H."/>
            <person name="Lumba S."/>
            <person name="McCourt P."/>
            <person name="Mortimer J.C."/>
            <person name="Mutuku J.M."/>
            <person name="Nomura T."/>
            <person name="Sasaki-Sekimoto Y."/>
            <person name="Seto Y."/>
            <person name="Wang Y."/>
            <person name="Wakatake T."/>
            <person name="Sakakibara H."/>
            <person name="Demura T."/>
            <person name="Yamaguchi S."/>
            <person name="Yoneyama K."/>
            <person name="Manabe R.I."/>
            <person name="Nelson D.C."/>
            <person name="Schulman A.H."/>
            <person name="Timko M.P."/>
            <person name="dePamphilis C.W."/>
            <person name="Choi D."/>
            <person name="Shirasu K."/>
        </authorList>
    </citation>
    <scope>NUCLEOTIDE SEQUENCE [LARGE SCALE GENOMIC DNA]</scope>
    <source>
        <strain evidence="2">cv. UVA1</strain>
    </source>
</reference>
<organism evidence="1 2">
    <name type="scientific">Striga asiatica</name>
    <name type="common">Asiatic witchweed</name>
    <name type="synonym">Buchnera asiatica</name>
    <dbReference type="NCBI Taxonomy" id="4170"/>
    <lineage>
        <taxon>Eukaryota</taxon>
        <taxon>Viridiplantae</taxon>
        <taxon>Streptophyta</taxon>
        <taxon>Embryophyta</taxon>
        <taxon>Tracheophyta</taxon>
        <taxon>Spermatophyta</taxon>
        <taxon>Magnoliopsida</taxon>
        <taxon>eudicotyledons</taxon>
        <taxon>Gunneridae</taxon>
        <taxon>Pentapetalae</taxon>
        <taxon>asterids</taxon>
        <taxon>lamiids</taxon>
        <taxon>Lamiales</taxon>
        <taxon>Orobanchaceae</taxon>
        <taxon>Buchnereae</taxon>
        <taxon>Striga</taxon>
    </lineage>
</organism>
<dbReference type="Proteomes" id="UP000325081">
    <property type="component" value="Unassembled WGS sequence"/>
</dbReference>
<dbReference type="AlphaFoldDB" id="A0A5A7QZ05"/>
<evidence type="ECO:0000313" key="2">
    <source>
        <dbReference type="Proteomes" id="UP000325081"/>
    </source>
</evidence>
<accession>A0A5A7QZ05</accession>
<dbReference type="Gene3D" id="3.40.50.1820">
    <property type="entry name" value="alpha/beta hydrolase"/>
    <property type="match status" value="1"/>
</dbReference>
<dbReference type="GO" id="GO:0016787">
    <property type="term" value="F:hydrolase activity"/>
    <property type="evidence" value="ECO:0007669"/>
    <property type="project" value="UniProtKB-KW"/>
</dbReference>
<evidence type="ECO:0000313" key="1">
    <source>
        <dbReference type="EMBL" id="GER49637.1"/>
    </source>
</evidence>
<gene>
    <name evidence="1" type="ORF">STAS_26892</name>
</gene>
<protein>
    <submittedName>
        <fullName evidence="1">Alpha/beta-Hydrolases superfamily protein</fullName>
    </submittedName>
</protein>
<dbReference type="PANTHER" id="PTHR43139">
    <property type="entry name" value="SI:DKEY-122A22.2"/>
    <property type="match status" value="1"/>
</dbReference>
<proteinExistence type="predicted"/>
<keyword evidence="1" id="KW-0378">Hydrolase</keyword>
<sequence length="179" mass="20472">MMDFPLPMNCFSLPLLSSFHKTLDVENFICWPDLVAAAVVSESVVEMTDTTCSAIMEELGFSLLSEFLLPTSVKECRALFKVAVHWKFWAELLEGLVVTTKDTPLPNFTQRIHLLWGENDHIFKLELARDTKQQLGEKTTLQSIKKAGHLVHLERPFVYNRCLKQFLASLHATNHEARK</sequence>
<comment type="caution">
    <text evidence="1">The sequence shown here is derived from an EMBL/GenBank/DDBJ whole genome shotgun (WGS) entry which is preliminary data.</text>
</comment>
<dbReference type="SUPFAM" id="SSF53474">
    <property type="entry name" value="alpha/beta-Hydrolases"/>
    <property type="match status" value="1"/>
</dbReference>
<dbReference type="InterPro" id="IPR052370">
    <property type="entry name" value="Meta-cleavage_hydrolase"/>
</dbReference>
<keyword evidence="2" id="KW-1185">Reference proteome</keyword>